<evidence type="ECO:0000259" key="1">
    <source>
        <dbReference type="Pfam" id="PF01966"/>
    </source>
</evidence>
<organism evidence="2 3">
    <name type="scientific">Calothrix parasitica NIES-267</name>
    <dbReference type="NCBI Taxonomy" id="1973488"/>
    <lineage>
        <taxon>Bacteria</taxon>
        <taxon>Bacillati</taxon>
        <taxon>Cyanobacteriota</taxon>
        <taxon>Cyanophyceae</taxon>
        <taxon>Nostocales</taxon>
        <taxon>Calotrichaceae</taxon>
        <taxon>Calothrix</taxon>
    </lineage>
</organism>
<dbReference type="Gene3D" id="1.10.3210.10">
    <property type="entry name" value="Hypothetical protein af1432"/>
    <property type="match status" value="1"/>
</dbReference>
<keyword evidence="3" id="KW-1185">Reference proteome</keyword>
<gene>
    <name evidence="2" type="ORF">NIES267_25700</name>
</gene>
<dbReference type="PANTHER" id="PTHR40202">
    <property type="match status" value="1"/>
</dbReference>
<evidence type="ECO:0000313" key="2">
    <source>
        <dbReference type="EMBL" id="BAY83084.1"/>
    </source>
</evidence>
<name>A0A1Z4LPJ6_9CYAN</name>
<dbReference type="AlphaFoldDB" id="A0A1Z4LPJ6"/>
<dbReference type="InterPro" id="IPR017670">
    <property type="entry name" value="Phosphonate_degrad-assoc"/>
</dbReference>
<accession>A0A1Z4LPJ6</accession>
<protein>
    <recommendedName>
        <fullName evidence="1">HD domain-containing protein</fullName>
    </recommendedName>
</protein>
<dbReference type="Pfam" id="PF01966">
    <property type="entry name" value="HD"/>
    <property type="match status" value="1"/>
</dbReference>
<dbReference type="NCBIfam" id="TIGR03276">
    <property type="entry name" value="Phn-HD"/>
    <property type="match status" value="1"/>
</dbReference>
<dbReference type="EMBL" id="AP018227">
    <property type="protein sequence ID" value="BAY83084.1"/>
    <property type="molecule type" value="Genomic_DNA"/>
</dbReference>
<dbReference type="CDD" id="cd00077">
    <property type="entry name" value="HDc"/>
    <property type="match status" value="1"/>
</dbReference>
<dbReference type="InterPro" id="IPR006674">
    <property type="entry name" value="HD_domain"/>
</dbReference>
<dbReference type="Proteomes" id="UP000218418">
    <property type="component" value="Chromosome"/>
</dbReference>
<dbReference type="PANTHER" id="PTHR40202:SF1">
    <property type="entry name" value="HD DOMAIN-CONTAINING PROTEIN"/>
    <property type="match status" value="1"/>
</dbReference>
<sequence length="184" mass="20725">MEISIESIINLFIEKGSQMYGTEAVTQLEHALQCATLAEEACQSNEMITACLLHDMGHLIHDLGANPTIKGIDDLHEQRALPILRELFEPAVTEPIRLHVAAKRYLCAVSPDYWEKLSKESKRSLELQGGIFSWETASRFIRQPCAKQAVQLRMYDDQAKVSNKPTASLSHFTQYMNVCLTISC</sequence>
<feature type="domain" description="HD" evidence="1">
    <location>
        <begin position="28"/>
        <end position="99"/>
    </location>
</feature>
<proteinExistence type="predicted"/>
<dbReference type="OrthoDB" id="823268at2"/>
<dbReference type="InterPro" id="IPR003607">
    <property type="entry name" value="HD/PDEase_dom"/>
</dbReference>
<dbReference type="InterPro" id="IPR052567">
    <property type="entry name" value="OP_Dioxygenase"/>
</dbReference>
<dbReference type="SUPFAM" id="SSF109604">
    <property type="entry name" value="HD-domain/PDEase-like"/>
    <property type="match status" value="1"/>
</dbReference>
<reference evidence="2 3" key="1">
    <citation type="submission" date="2017-06" db="EMBL/GenBank/DDBJ databases">
        <title>Genome sequencing of cyanobaciteial culture collection at National Institute for Environmental Studies (NIES).</title>
        <authorList>
            <person name="Hirose Y."/>
            <person name="Shimura Y."/>
            <person name="Fujisawa T."/>
            <person name="Nakamura Y."/>
            <person name="Kawachi M."/>
        </authorList>
    </citation>
    <scope>NUCLEOTIDE SEQUENCE [LARGE SCALE GENOMIC DNA]</scope>
    <source>
        <strain evidence="2 3">NIES-267</strain>
    </source>
</reference>
<evidence type="ECO:0000313" key="3">
    <source>
        <dbReference type="Proteomes" id="UP000218418"/>
    </source>
</evidence>